<dbReference type="EMBL" id="MTQA01000060">
    <property type="protein sequence ID" value="PNP82326.1"/>
    <property type="molecule type" value="Genomic_DNA"/>
</dbReference>
<dbReference type="PANTHER" id="PTHR13049">
    <property type="entry name" value="DUF814-RELATED"/>
    <property type="match status" value="1"/>
</dbReference>
<reference evidence="1 2" key="1">
    <citation type="submission" date="2017-06" db="EMBL/GenBank/DDBJ databases">
        <title>Genome of Fusarium nygamai isolate CS10214.</title>
        <authorList>
            <person name="Gardiner D.M."/>
            <person name="Obanor F."/>
            <person name="Kazan K."/>
        </authorList>
    </citation>
    <scope>NUCLEOTIDE SEQUENCE [LARGE SCALE GENOMIC DNA]</scope>
    <source>
        <strain evidence="1 2">CS10214</strain>
    </source>
</reference>
<evidence type="ECO:0000313" key="2">
    <source>
        <dbReference type="Proteomes" id="UP000236664"/>
    </source>
</evidence>
<dbReference type="OrthoDB" id="200398at2759"/>
<name>A0A2K0WJ68_GIBNY</name>
<accession>A0A2K0WJ68</accession>
<evidence type="ECO:0000313" key="1">
    <source>
        <dbReference type="EMBL" id="PNP82326.1"/>
    </source>
</evidence>
<sequence length="38" mass="4592">MVYYFTSNVVDPPGFIYVGKDKFENEDLIKFGWEEDIW</sequence>
<gene>
    <name evidence="1" type="ORF">FNYG_04515</name>
</gene>
<protein>
    <submittedName>
        <fullName evidence="1">Uncharacterized protein</fullName>
    </submittedName>
</protein>
<organism evidence="1 2">
    <name type="scientific">Gibberella nygamai</name>
    <name type="common">Bean root rot disease fungus</name>
    <name type="synonym">Fusarium nygamai</name>
    <dbReference type="NCBI Taxonomy" id="42673"/>
    <lineage>
        <taxon>Eukaryota</taxon>
        <taxon>Fungi</taxon>
        <taxon>Dikarya</taxon>
        <taxon>Ascomycota</taxon>
        <taxon>Pezizomycotina</taxon>
        <taxon>Sordariomycetes</taxon>
        <taxon>Hypocreomycetidae</taxon>
        <taxon>Hypocreales</taxon>
        <taxon>Nectriaceae</taxon>
        <taxon>Fusarium</taxon>
        <taxon>Fusarium fujikuroi species complex</taxon>
    </lineage>
</organism>
<dbReference type="InterPro" id="IPR039730">
    <property type="entry name" value="Jlp2/Ccd25"/>
</dbReference>
<dbReference type="PANTHER" id="PTHR13049:SF2">
    <property type="entry name" value="COILED-COIL DOMAIN-CONTAINING PROTEIN 25"/>
    <property type="match status" value="1"/>
</dbReference>
<dbReference type="STRING" id="42673.A0A2K0WJ68"/>
<dbReference type="AlphaFoldDB" id="A0A2K0WJ68"/>
<keyword evidence="2" id="KW-1185">Reference proteome</keyword>
<comment type="caution">
    <text evidence="1">The sequence shown here is derived from an EMBL/GenBank/DDBJ whole genome shotgun (WGS) entry which is preliminary data.</text>
</comment>
<dbReference type="Proteomes" id="UP000236664">
    <property type="component" value="Unassembled WGS sequence"/>
</dbReference>
<proteinExistence type="predicted"/>